<reference evidence="1" key="1">
    <citation type="journal article" date="2023" name="Insect Mol. Biol.">
        <title>Genome sequencing provides insights into the evolution of gene families encoding plant cell wall-degrading enzymes in longhorned beetles.</title>
        <authorList>
            <person name="Shin N.R."/>
            <person name="Okamura Y."/>
            <person name="Kirsch R."/>
            <person name="Pauchet Y."/>
        </authorList>
    </citation>
    <scope>NUCLEOTIDE SEQUENCE</scope>
    <source>
        <strain evidence="1">MMC_N1</strain>
    </source>
</reference>
<name>A0ABQ9J433_9CUCU</name>
<organism evidence="1 2">
    <name type="scientific">Molorchus minor</name>
    <dbReference type="NCBI Taxonomy" id="1323400"/>
    <lineage>
        <taxon>Eukaryota</taxon>
        <taxon>Metazoa</taxon>
        <taxon>Ecdysozoa</taxon>
        <taxon>Arthropoda</taxon>
        <taxon>Hexapoda</taxon>
        <taxon>Insecta</taxon>
        <taxon>Pterygota</taxon>
        <taxon>Neoptera</taxon>
        <taxon>Endopterygota</taxon>
        <taxon>Coleoptera</taxon>
        <taxon>Polyphaga</taxon>
        <taxon>Cucujiformia</taxon>
        <taxon>Chrysomeloidea</taxon>
        <taxon>Cerambycidae</taxon>
        <taxon>Lamiinae</taxon>
        <taxon>Monochamini</taxon>
        <taxon>Molorchus</taxon>
    </lineage>
</organism>
<gene>
    <name evidence="1" type="ORF">NQ317_015791</name>
</gene>
<evidence type="ECO:0000313" key="2">
    <source>
        <dbReference type="Proteomes" id="UP001162164"/>
    </source>
</evidence>
<protein>
    <submittedName>
        <fullName evidence="1">Uncharacterized protein</fullName>
    </submittedName>
</protein>
<dbReference type="Proteomes" id="UP001162164">
    <property type="component" value="Unassembled WGS sequence"/>
</dbReference>
<evidence type="ECO:0000313" key="1">
    <source>
        <dbReference type="EMBL" id="KAJ8972886.1"/>
    </source>
</evidence>
<comment type="caution">
    <text evidence="1">The sequence shown here is derived from an EMBL/GenBank/DDBJ whole genome shotgun (WGS) entry which is preliminary data.</text>
</comment>
<proteinExistence type="predicted"/>
<keyword evidence="2" id="KW-1185">Reference proteome</keyword>
<accession>A0ABQ9J433</accession>
<sequence>MLVAIPFLSEFSSANLAGIRAFVRMDSPVIVQGVCSEEPLRAKLFGKEDSRIRKAVTRLWPGSNYLEDLLGDVPLATVRPFEGCGCNMMVLHLTMPFRGVRIIFIVSPFHRKIAGREQKCYSSPLNLPPGPGLVGLGVNPALKFVPKRLSVIITRDRLTDPTTIKKLHS</sequence>
<dbReference type="EMBL" id="JAPWTJ010001287">
    <property type="protein sequence ID" value="KAJ8972886.1"/>
    <property type="molecule type" value="Genomic_DNA"/>
</dbReference>